<dbReference type="Pfam" id="PF17132">
    <property type="entry name" value="Glyco_hydro_106"/>
    <property type="match status" value="2"/>
</dbReference>
<dbReference type="AlphaFoldDB" id="A0A3D8LDE1"/>
<organism evidence="1 2">
    <name type="scientific">Pontibacter diazotrophicus</name>
    <dbReference type="NCBI Taxonomy" id="1400979"/>
    <lineage>
        <taxon>Bacteria</taxon>
        <taxon>Pseudomonadati</taxon>
        <taxon>Bacteroidota</taxon>
        <taxon>Cytophagia</taxon>
        <taxon>Cytophagales</taxon>
        <taxon>Hymenobacteraceae</taxon>
        <taxon>Pontibacter</taxon>
    </lineage>
</organism>
<keyword evidence="1" id="KW-0378">Hydrolase</keyword>
<dbReference type="RefSeq" id="WP_115565444.1">
    <property type="nucleotide sequence ID" value="NZ_QRGR01000009.1"/>
</dbReference>
<keyword evidence="2" id="KW-1185">Reference proteome</keyword>
<dbReference type="InterPro" id="IPR053161">
    <property type="entry name" value="Ulvan_degrading_GH"/>
</dbReference>
<sequence>MAHKFKFLSTLLLCSTILTNCRQPQASSDAIADTAGTLQAQNAAVWPEVKKENRPWTRWWWMGSAVDEQNINRLLDEYAAAGIGGVEIAPIYGAMDYESRYIDFLSPQWMNILDYTVKKAGEAGMTVDMTQGTGWPFGGPQVKPEHAASRLIVQTYQLKGGQALKEKIVVKDPKQQEVGASLQAVMAYSDKGEIENITDKVGQDGKLNWTPKAGNWTLYAAFNGKTRQMVKRAAPGGVGYTLNHLSEDAVETYLERFSSVFNDQNYGVRAFYNDSYEVYGADWSPEFFEEFQKRRGYDLRPYLRELVSEEHTETVARLKSDYRETMGEMLLDHFYEPWNEWAHQRNSITKNQAHGSPGNLLDLYAAVDIPECETFGSSYFPIPGLRRDSADVRNVDPDPIMLKFASSAAHLTGKNLVSSETFTWLGEHFKTSYSQMKPEVEQVFLSGVNHVFYHGVTYSPEDVAWPGWLFYASLNLTPANSLWSQFSGFNNYITRVQSVLQSGKADNELLVYWPIHDVWSKPEGMEMLIKVHDIDEWLHPTQFYKQSKQLMEAGYSLDFVSDKMLQDASVKEGNIMTAAAAPAHKVLIIPQSKHMSVQTFERVLQLAKEGATVIVEELPADVPGLHNLEERRQQLNQLKASLAFTDAGNGIRQMKTGNGEVLLAGNVQQALEFKGIQREALTDTGLKFTRRQVSDGKYYYLVNHTPNAIDTTIPLNMAAQSVVLMDPQSGNSGLAMASTENDKTNVRVQLKAGEALILKAASGPAPNVLAWQYLEKAGAPIEVKGEWALRFTQGGPELPVDQKLSQLKSWTALGDKKAEAFSGTGEYTISFEMPAKNAEEYVLDLGKVSESARVWVNGQEVGVLGSIPFQARVGRYLKPGNNTLKVEVANLMANRIRDMDQKGIEWRKYHEINFVNIDYKPFDASVWKPMPSGLLGPVTITPYSTATTKEVSAL</sequence>
<dbReference type="GO" id="GO:0004553">
    <property type="term" value="F:hydrolase activity, hydrolyzing O-glycosyl compounds"/>
    <property type="evidence" value="ECO:0007669"/>
    <property type="project" value="InterPro"/>
</dbReference>
<dbReference type="OrthoDB" id="9761519at2"/>
<dbReference type="InterPro" id="IPR008979">
    <property type="entry name" value="Galactose-bd-like_sf"/>
</dbReference>
<dbReference type="PANTHER" id="PTHR36848">
    <property type="entry name" value="DNA-BINDING PROTEIN (PUTATIVE SECRETED PROTEIN)-RELATED"/>
    <property type="match status" value="1"/>
</dbReference>
<dbReference type="GO" id="GO:0005975">
    <property type="term" value="P:carbohydrate metabolic process"/>
    <property type="evidence" value="ECO:0007669"/>
    <property type="project" value="InterPro"/>
</dbReference>
<dbReference type="Proteomes" id="UP000256708">
    <property type="component" value="Unassembled WGS sequence"/>
</dbReference>
<dbReference type="Gene3D" id="2.60.120.260">
    <property type="entry name" value="Galactose-binding domain-like"/>
    <property type="match status" value="1"/>
</dbReference>
<dbReference type="NCBIfam" id="NF045579">
    <property type="entry name" value="rhamnoside_JR"/>
    <property type="match status" value="1"/>
</dbReference>
<evidence type="ECO:0000313" key="2">
    <source>
        <dbReference type="Proteomes" id="UP000256708"/>
    </source>
</evidence>
<gene>
    <name evidence="1" type="ORF">DXT99_10255</name>
</gene>
<proteinExistence type="predicted"/>
<protein>
    <submittedName>
        <fullName evidence="1">Glycoside hydrolase</fullName>
    </submittedName>
</protein>
<dbReference type="PANTHER" id="PTHR36848:SF2">
    <property type="entry name" value="SECRETED PROTEIN"/>
    <property type="match status" value="1"/>
</dbReference>
<evidence type="ECO:0000313" key="1">
    <source>
        <dbReference type="EMBL" id="RDV15425.1"/>
    </source>
</evidence>
<dbReference type="SUPFAM" id="SSF49785">
    <property type="entry name" value="Galactose-binding domain-like"/>
    <property type="match status" value="1"/>
</dbReference>
<name>A0A3D8LDE1_9BACT</name>
<dbReference type="EMBL" id="QRGR01000009">
    <property type="protein sequence ID" value="RDV15425.1"/>
    <property type="molecule type" value="Genomic_DNA"/>
</dbReference>
<accession>A0A3D8LDE1</accession>
<reference evidence="2" key="1">
    <citation type="submission" date="2018-08" db="EMBL/GenBank/DDBJ databases">
        <authorList>
            <person name="Liu Z.-W."/>
            <person name="Du Z.-J."/>
        </authorList>
    </citation>
    <scope>NUCLEOTIDE SEQUENCE [LARGE SCALE GENOMIC DNA]</scope>
    <source>
        <strain evidence="2">H4X</strain>
    </source>
</reference>
<comment type="caution">
    <text evidence="1">The sequence shown here is derived from an EMBL/GenBank/DDBJ whole genome shotgun (WGS) entry which is preliminary data.</text>
</comment>